<evidence type="ECO:0000259" key="1">
    <source>
        <dbReference type="Pfam" id="PF13546"/>
    </source>
</evidence>
<dbReference type="InterPro" id="IPR038721">
    <property type="entry name" value="IS701-like_DDE_dom"/>
</dbReference>
<gene>
    <name evidence="2" type="ORF">MTBBW1_2940001</name>
</gene>
<dbReference type="SUPFAM" id="SSF53098">
    <property type="entry name" value="Ribonuclease H-like"/>
    <property type="match status" value="1"/>
</dbReference>
<protein>
    <submittedName>
        <fullName evidence="2">Transposase</fullName>
    </submittedName>
</protein>
<proteinExistence type="predicted"/>
<dbReference type="AlphaFoldDB" id="A0A1W1HFT7"/>
<reference evidence="2 3" key="1">
    <citation type="submission" date="2017-03" db="EMBL/GenBank/DDBJ databases">
        <authorList>
            <person name="Afonso C.L."/>
            <person name="Miller P.J."/>
            <person name="Scott M.A."/>
            <person name="Spackman E."/>
            <person name="Goraichik I."/>
            <person name="Dimitrov K.M."/>
            <person name="Suarez D.L."/>
            <person name="Swayne D.E."/>
        </authorList>
    </citation>
    <scope>NUCLEOTIDE SEQUENCE [LARGE SCALE GENOMIC DNA]</scope>
    <source>
        <strain evidence="2">PRJEB14757</strain>
    </source>
</reference>
<dbReference type="Pfam" id="PF13546">
    <property type="entry name" value="DDE_5"/>
    <property type="match status" value="1"/>
</dbReference>
<feature type="domain" description="Transposase IS701-like DDE" evidence="1">
    <location>
        <begin position="59"/>
        <end position="235"/>
    </location>
</feature>
<organism evidence="2 3">
    <name type="scientific">Desulfamplus magnetovallimortis</name>
    <dbReference type="NCBI Taxonomy" id="1246637"/>
    <lineage>
        <taxon>Bacteria</taxon>
        <taxon>Pseudomonadati</taxon>
        <taxon>Thermodesulfobacteriota</taxon>
        <taxon>Desulfobacteria</taxon>
        <taxon>Desulfobacterales</taxon>
        <taxon>Desulfobacteraceae</taxon>
        <taxon>Desulfamplus</taxon>
    </lineage>
</organism>
<accession>A0A1W1HFT7</accession>
<evidence type="ECO:0000313" key="2">
    <source>
        <dbReference type="EMBL" id="SLM31265.1"/>
    </source>
</evidence>
<dbReference type="Proteomes" id="UP000191931">
    <property type="component" value="Unassembled WGS sequence"/>
</dbReference>
<dbReference type="OrthoDB" id="151236at2"/>
<name>A0A1W1HFT7_9BACT</name>
<keyword evidence="3" id="KW-1185">Reference proteome</keyword>
<dbReference type="EMBL" id="FWEV01000217">
    <property type="protein sequence ID" value="SLM31265.1"/>
    <property type="molecule type" value="Genomic_DNA"/>
</dbReference>
<dbReference type="InterPro" id="IPR012337">
    <property type="entry name" value="RNaseH-like_sf"/>
</dbReference>
<dbReference type="STRING" id="1246637.MTBBW1_2940001"/>
<evidence type="ECO:0000313" key="3">
    <source>
        <dbReference type="Proteomes" id="UP000191931"/>
    </source>
</evidence>
<dbReference type="RefSeq" id="WP_080810127.1">
    <property type="nucleotide sequence ID" value="NZ_LT828595.1"/>
</dbReference>
<sequence length="402" mass="46848">MKTIEWFLSQMPKVSKPQKNFLLILFSTISMLRGRMNFRNLSRYCAMNEKTISRNFRKPFDFSMLNHLLISETIPKTNRKMAAIDASYVPKSGKHSYGIDKFWSGVAGRSKNGQEISSLAIVDLDYNTAYNLSVEQTPSSSEIGKEEENRIDFYLQQIKRNLTYLQEHGITHIATDGFYSKTRFIDGIVGMNLHQIGRLRKDADLRYLYKGPQKKGRGAKKKYDGKVKFNDLSRWDFVSEIEPGISLYTADLNSSRFKRNIRVVCLLDQRNPKKQRHILFFSTDLTLSALDIFSMYKSRFQIEFLFRDAKQFTGLTDCQARRKDSLNFHFNASLTTLNLLKKQDREAVENSKSKMCSIASWKARYFNEHLLDRFISHLDLDPIFIKNTPQYEELRNYGAINV</sequence>